<reference evidence="1 2" key="1">
    <citation type="submission" date="2015-01" db="EMBL/GenBank/DDBJ databases">
        <title>The Genome Sequence of Fonsecaea pedrosoi CBS 271.37.</title>
        <authorList>
            <consortium name="The Broad Institute Genomics Platform"/>
            <person name="Cuomo C."/>
            <person name="de Hoog S."/>
            <person name="Gorbushina A."/>
            <person name="Stielow B."/>
            <person name="Teixiera M."/>
            <person name="Abouelleil A."/>
            <person name="Chapman S.B."/>
            <person name="Priest M."/>
            <person name="Young S.K."/>
            <person name="Wortman J."/>
            <person name="Nusbaum C."/>
            <person name="Birren B."/>
        </authorList>
    </citation>
    <scope>NUCLEOTIDE SEQUENCE [LARGE SCALE GENOMIC DNA]</scope>
    <source>
        <strain evidence="1 2">CBS 271.37</strain>
    </source>
</reference>
<organism evidence="1 2">
    <name type="scientific">Fonsecaea pedrosoi CBS 271.37</name>
    <dbReference type="NCBI Taxonomy" id="1442368"/>
    <lineage>
        <taxon>Eukaryota</taxon>
        <taxon>Fungi</taxon>
        <taxon>Dikarya</taxon>
        <taxon>Ascomycota</taxon>
        <taxon>Pezizomycotina</taxon>
        <taxon>Eurotiomycetes</taxon>
        <taxon>Chaetothyriomycetidae</taxon>
        <taxon>Chaetothyriales</taxon>
        <taxon>Herpotrichiellaceae</taxon>
        <taxon>Fonsecaea</taxon>
    </lineage>
</organism>
<dbReference type="EMBL" id="KN846975">
    <property type="protein sequence ID" value="KIW76132.1"/>
    <property type="molecule type" value="Genomic_DNA"/>
</dbReference>
<keyword evidence="2" id="KW-1185">Reference proteome</keyword>
<sequence>MSLRNAMLFDRALLQYPRDHFPLPGRTHPAVARHQQCLLRIYNLPPPTKPPTLPNLPISSPVSQFSRGQLRTPDITLRDAGLAPTNQVHVAGRVVKLVGAGPAVDVGVGDADGEPLDVDGAVALVARAGAVPLRVDGAADAQQLRALAVVERVAVDGRHAEPDVVLAQLALAAAAVDVLGHGQATDPVEGGG</sequence>
<gene>
    <name evidence="1" type="ORF">Z517_10877</name>
</gene>
<evidence type="ECO:0000313" key="1">
    <source>
        <dbReference type="EMBL" id="KIW76132.1"/>
    </source>
</evidence>
<proteinExistence type="predicted"/>
<accession>A0A0D2EP25</accession>
<dbReference type="VEuPathDB" id="FungiDB:Z517_10877"/>
<name>A0A0D2EP25_9EURO</name>
<dbReference type="GeneID" id="25310367"/>
<protein>
    <submittedName>
        <fullName evidence="1">Unplaced genomic scaffold supercont1.7, whole genome shotgun sequence</fullName>
    </submittedName>
</protein>
<evidence type="ECO:0000313" key="2">
    <source>
        <dbReference type="Proteomes" id="UP000053029"/>
    </source>
</evidence>
<dbReference type="Proteomes" id="UP000053029">
    <property type="component" value="Unassembled WGS sequence"/>
</dbReference>
<dbReference type="AlphaFoldDB" id="A0A0D2EP25"/>
<dbReference type="HOGENOM" id="CLU_1415205_0_0_1"/>
<dbReference type="RefSeq" id="XP_013279940.1">
    <property type="nucleotide sequence ID" value="XM_013424486.1"/>
</dbReference>